<reference evidence="5 6" key="3">
    <citation type="journal article" date="2008" name="Appl. Environ. Microbiol.">
        <title>Identification of mobile elements and pseudogenes in the Shewanella oneidensis MR-1 genome.</title>
        <authorList>
            <person name="Romine M.F."/>
            <person name="Carlson T.S."/>
            <person name="Norbeck A.D."/>
            <person name="McCue L.A."/>
            <person name="Lipton M.S."/>
        </authorList>
    </citation>
    <scope>NUCLEOTIDE SEQUENCE [LARGE SCALE GENOMIC DNA]</scope>
    <source>
        <strain evidence="6">ATCC 700550 / JCM 31522 / CIP 106686 / LMG 19005 / NCIMB 14063 / MR-1</strain>
    </source>
</reference>
<dbReference type="eggNOG" id="COG2207">
    <property type="taxonomic scope" value="Bacteria"/>
</dbReference>
<dbReference type="STRING" id="211586.SO_2932"/>
<evidence type="ECO:0000256" key="3">
    <source>
        <dbReference type="ARBA" id="ARBA00023163"/>
    </source>
</evidence>
<dbReference type="InterPro" id="IPR018060">
    <property type="entry name" value="HTH_AraC"/>
</dbReference>
<dbReference type="InterPro" id="IPR009057">
    <property type="entry name" value="Homeodomain-like_sf"/>
</dbReference>
<evidence type="ECO:0000313" key="6">
    <source>
        <dbReference type="Proteomes" id="UP000008186"/>
    </source>
</evidence>
<dbReference type="PANTHER" id="PTHR47894:SF1">
    <property type="entry name" value="HTH-TYPE TRANSCRIPTIONAL REGULATOR VQSM"/>
    <property type="match status" value="1"/>
</dbReference>
<dbReference type="InterPro" id="IPR032687">
    <property type="entry name" value="AraC-type_N"/>
</dbReference>
<dbReference type="DNASU" id="1170620"/>
<reference evidence="5 6" key="2">
    <citation type="journal article" date="2005" name="Proteomics">
        <title>Global detection and characterization of hypothetical proteins in Shewanella oneidensis MR-1 using LC-MS based proteomics.</title>
        <authorList>
            <person name="Elias D.A."/>
            <person name="Monroe M.E."/>
            <person name="Marshall M.J."/>
            <person name="Romine M.F."/>
            <person name="Belieav A.S."/>
            <person name="Fredrickson J.K."/>
            <person name="Anderson G.A."/>
            <person name="Smith R.D."/>
            <person name="Lipton M.S."/>
        </authorList>
    </citation>
    <scope>NUCLEOTIDE SEQUENCE [LARGE SCALE GENOMIC DNA]</scope>
    <source>
        <strain evidence="6">ATCC 700550 / JCM 31522 / CIP 106686 / LMG 19005 / NCIMB 14063 / MR-1</strain>
    </source>
</reference>
<dbReference type="SMART" id="SM00342">
    <property type="entry name" value="HTH_ARAC"/>
    <property type="match status" value="1"/>
</dbReference>
<feature type="domain" description="HTH araC/xylS-type" evidence="4">
    <location>
        <begin position="239"/>
        <end position="336"/>
    </location>
</feature>
<keyword evidence="1" id="KW-0805">Transcription regulation</keyword>
<gene>
    <name evidence="5" type="ordered locus">SO_2932</name>
</gene>
<evidence type="ECO:0000313" key="5">
    <source>
        <dbReference type="EMBL" id="AAN55946.1"/>
    </source>
</evidence>
<dbReference type="PaxDb" id="211586-SO_2932"/>
<dbReference type="Proteomes" id="UP000008186">
    <property type="component" value="Chromosome"/>
</dbReference>
<evidence type="ECO:0000256" key="2">
    <source>
        <dbReference type="ARBA" id="ARBA00023125"/>
    </source>
</evidence>
<dbReference type="EMBL" id="AE014299">
    <property type="protein sequence ID" value="AAN55946.1"/>
    <property type="molecule type" value="Genomic_DNA"/>
</dbReference>
<dbReference type="SUPFAM" id="SSF46689">
    <property type="entry name" value="Homeodomain-like"/>
    <property type="match status" value="1"/>
</dbReference>
<dbReference type="Pfam" id="PF12833">
    <property type="entry name" value="HTH_18"/>
    <property type="match status" value="1"/>
</dbReference>
<dbReference type="GO" id="GO:0000976">
    <property type="term" value="F:transcription cis-regulatory region binding"/>
    <property type="evidence" value="ECO:0000318"/>
    <property type="project" value="GO_Central"/>
</dbReference>
<dbReference type="Pfam" id="PF12625">
    <property type="entry name" value="Arabinose_bd"/>
    <property type="match status" value="1"/>
</dbReference>
<keyword evidence="3" id="KW-0804">Transcription</keyword>
<dbReference type="PROSITE" id="PS01124">
    <property type="entry name" value="HTH_ARAC_FAMILY_2"/>
    <property type="match status" value="1"/>
</dbReference>
<organism evidence="5 6">
    <name type="scientific">Shewanella oneidensis (strain ATCC 700550 / JCM 31522 / CIP 106686 / LMG 19005 / NCIMB 14063 / MR-1)</name>
    <dbReference type="NCBI Taxonomy" id="211586"/>
    <lineage>
        <taxon>Bacteria</taxon>
        <taxon>Pseudomonadati</taxon>
        <taxon>Pseudomonadota</taxon>
        <taxon>Gammaproteobacteria</taxon>
        <taxon>Alteromonadales</taxon>
        <taxon>Shewanellaceae</taxon>
        <taxon>Shewanella</taxon>
    </lineage>
</organism>
<dbReference type="BioCyc" id="SONE211586:G1GMP-2705-MONOMER"/>
<dbReference type="RefSeq" id="WP_011072836.1">
    <property type="nucleotide sequence ID" value="NC_004347.2"/>
</dbReference>
<keyword evidence="2" id="KW-0238">DNA-binding</keyword>
<accession>Q8ED38</accession>
<dbReference type="PATRIC" id="fig|211586.12.peg.2830"/>
<proteinExistence type="predicted"/>
<dbReference type="PANTHER" id="PTHR47894">
    <property type="entry name" value="HTH-TYPE TRANSCRIPTIONAL REGULATOR GADX"/>
    <property type="match status" value="1"/>
</dbReference>
<dbReference type="KEGG" id="son:SO_2932"/>
<dbReference type="PhylomeDB" id="Q8ED38"/>
<dbReference type="AlphaFoldDB" id="Q8ED38"/>
<protein>
    <submittedName>
        <fullName evidence="5">Transcriptional regulator AraC family</fullName>
    </submittedName>
</protein>
<name>Q8ED38_SHEON</name>
<sequence>MLQRVDYKTNLMVGDQTYPAFELRNILDFIASHLGDKALEQVCAHIGIGRAELTHCQFVYVWQVEYAMEFLRLQGGDPDIGTKLGLSYRVNSLDVLLPHLAELTSLQACLQFVINHPSLVGSFTDSLIRLEDESVCIRWLNTGRIDKEQYGFQFLHSIGSLLGLARELTGAEIRLTQINLAEPVRDGSFLSVATGAKVQFNCEYYEWSISLNYLALDINYPFPEGTEITSLVSTTSLIETVLKAIRAQFPDVPHLDEMAAQLHMSDRSFRRRLAQLGSSYQRLVDQVRCQRAVELILANELDIEAIAESLGYSDVSHFRQSFKHWIGHPPGYFSRLNSGQRGDANKDKLTITS</sequence>
<dbReference type="Gene3D" id="1.10.10.60">
    <property type="entry name" value="Homeodomain-like"/>
    <property type="match status" value="1"/>
</dbReference>
<reference evidence="5 6" key="1">
    <citation type="journal article" date="2002" name="Nat. Biotechnol.">
        <title>Genome sequence of the dissimilatory metal ion-reducing bacterium Shewanella oneidensis.</title>
        <authorList>
            <person name="Heidelberg J.F."/>
            <person name="Paulsen I.T."/>
            <person name="Nelson K.E."/>
            <person name="Gaidos E.J."/>
            <person name="Nelson W.C."/>
            <person name="Read T.D."/>
            <person name="Eisen J.A."/>
            <person name="Seshadri R."/>
            <person name="Ward N."/>
            <person name="Methe B."/>
            <person name="Clayton R.A."/>
            <person name="Meyer T."/>
            <person name="Tsapin A."/>
            <person name="Scott J."/>
            <person name="Beanan M."/>
            <person name="Brinkac L."/>
            <person name="Daugherty S."/>
            <person name="DeBoy R.T."/>
            <person name="Dodson R.J."/>
            <person name="Durkin A.S."/>
            <person name="Haft D.H."/>
            <person name="Kolonay J.F."/>
            <person name="Madupu R."/>
            <person name="Peterson J.D."/>
            <person name="Umayam L.A."/>
            <person name="White O."/>
            <person name="Wolf A.M."/>
            <person name="Vamathevan J."/>
            <person name="Weidman J."/>
            <person name="Impraim M."/>
            <person name="Lee K."/>
            <person name="Berry K."/>
            <person name="Lee C."/>
            <person name="Mueller J."/>
            <person name="Khouri H."/>
            <person name="Gill J."/>
            <person name="Utterback T.R."/>
            <person name="McDonald L.A."/>
            <person name="Feldblyum T.V."/>
            <person name="Smith H.O."/>
            <person name="Venter J.C."/>
            <person name="Nealson K.H."/>
            <person name="Fraser C.M."/>
        </authorList>
    </citation>
    <scope>NUCLEOTIDE SEQUENCE [LARGE SCALE GENOMIC DNA]</scope>
    <source>
        <strain evidence="6">ATCC 700550 / JCM 31522 / CIP 106686 / LMG 19005 / NCIMB 14063 / MR-1</strain>
    </source>
</reference>
<reference evidence="5 6" key="4">
    <citation type="journal article" date="2011" name="BMC Genomics">
        <title>Genome-wide protein localization prediction strategies for gram negative bacteria.</title>
        <authorList>
            <person name="Romine M.F."/>
        </authorList>
    </citation>
    <scope>NUCLEOTIDE SEQUENCE [LARGE SCALE GENOMIC DNA]</scope>
    <source>
        <strain evidence="6">ATCC 700550 / JCM 31522 / CIP 106686 / LMG 19005 / NCIMB 14063 / MR-1</strain>
    </source>
</reference>
<evidence type="ECO:0000259" key="4">
    <source>
        <dbReference type="PROSITE" id="PS01124"/>
    </source>
</evidence>
<dbReference type="OrthoDB" id="6816069at2"/>
<evidence type="ECO:0000256" key="1">
    <source>
        <dbReference type="ARBA" id="ARBA00023015"/>
    </source>
</evidence>
<keyword evidence="6" id="KW-1185">Reference proteome</keyword>
<dbReference type="GO" id="GO:0003700">
    <property type="term" value="F:DNA-binding transcription factor activity"/>
    <property type="evidence" value="ECO:0000318"/>
    <property type="project" value="GO_Central"/>
</dbReference>
<dbReference type="HOGENOM" id="CLU_047522_3_4_6"/>